<evidence type="ECO:0000259" key="8">
    <source>
        <dbReference type="PROSITE" id="PS50221"/>
    </source>
</evidence>
<comment type="subcellular location">
    <subcellularLocation>
        <location evidence="1">Membrane</location>
        <topology evidence="1">Multi-pass membrane protein</topology>
    </subcellularLocation>
</comment>
<dbReference type="InterPro" id="IPR046338">
    <property type="entry name" value="GAIN_dom_sf"/>
</dbReference>
<feature type="domain" description="G-protein coupled receptors family 2 profile 2" evidence="9">
    <location>
        <begin position="163"/>
        <end position="431"/>
    </location>
</feature>
<evidence type="ECO:0000313" key="11">
    <source>
        <dbReference type="Proteomes" id="UP000007110"/>
    </source>
</evidence>
<keyword evidence="4 7" id="KW-0472">Membrane</keyword>
<feature type="region of interest" description="Disordered" evidence="6">
    <location>
        <begin position="39"/>
        <end position="62"/>
    </location>
</feature>
<dbReference type="InterPro" id="IPR017981">
    <property type="entry name" value="GPCR_2-like_7TM"/>
</dbReference>
<organism evidence="10 11">
    <name type="scientific">Strongylocentrotus purpuratus</name>
    <name type="common">Purple sea urchin</name>
    <dbReference type="NCBI Taxonomy" id="7668"/>
    <lineage>
        <taxon>Eukaryota</taxon>
        <taxon>Metazoa</taxon>
        <taxon>Echinodermata</taxon>
        <taxon>Eleutherozoa</taxon>
        <taxon>Echinozoa</taxon>
        <taxon>Echinoidea</taxon>
        <taxon>Euechinoidea</taxon>
        <taxon>Echinacea</taxon>
        <taxon>Camarodonta</taxon>
        <taxon>Echinidea</taxon>
        <taxon>Strongylocentrotidae</taxon>
        <taxon>Strongylocentrotus</taxon>
    </lineage>
</organism>
<reference evidence="10" key="2">
    <citation type="submission" date="2021-01" db="UniProtKB">
        <authorList>
            <consortium name="EnsemblMetazoa"/>
        </authorList>
    </citation>
    <scope>IDENTIFICATION</scope>
</reference>
<evidence type="ECO:0000256" key="4">
    <source>
        <dbReference type="ARBA" id="ARBA00023136"/>
    </source>
</evidence>
<evidence type="ECO:0000256" key="5">
    <source>
        <dbReference type="ARBA" id="ARBA00023157"/>
    </source>
</evidence>
<feature type="transmembrane region" description="Helical" evidence="7">
    <location>
        <begin position="324"/>
        <end position="352"/>
    </location>
</feature>
<dbReference type="GO" id="GO:0007166">
    <property type="term" value="P:cell surface receptor signaling pathway"/>
    <property type="evidence" value="ECO:0007669"/>
    <property type="project" value="InterPro"/>
</dbReference>
<feature type="transmembrane region" description="Helical" evidence="7">
    <location>
        <begin position="173"/>
        <end position="193"/>
    </location>
</feature>
<dbReference type="InParanoid" id="A0A7M7NJK8"/>
<dbReference type="InterPro" id="IPR000832">
    <property type="entry name" value="GPCR_2_secretin-like"/>
</dbReference>
<dbReference type="GO" id="GO:0007186">
    <property type="term" value="P:G protein-coupled receptor signaling pathway"/>
    <property type="evidence" value="ECO:0000318"/>
    <property type="project" value="GO_Central"/>
</dbReference>
<dbReference type="PROSITE" id="PS50261">
    <property type="entry name" value="G_PROTEIN_RECEP_F2_4"/>
    <property type="match status" value="1"/>
</dbReference>
<dbReference type="Pfam" id="PF00002">
    <property type="entry name" value="7tm_2"/>
    <property type="match status" value="1"/>
</dbReference>
<evidence type="ECO:0000259" key="9">
    <source>
        <dbReference type="PROSITE" id="PS50261"/>
    </source>
</evidence>
<feature type="region of interest" description="Disordered" evidence="6">
    <location>
        <begin position="439"/>
        <end position="458"/>
    </location>
</feature>
<keyword evidence="2 7" id="KW-0812">Transmembrane</keyword>
<dbReference type="GO" id="GO:0005886">
    <property type="term" value="C:plasma membrane"/>
    <property type="evidence" value="ECO:0000318"/>
    <property type="project" value="GO_Central"/>
</dbReference>
<dbReference type="Gene3D" id="1.20.1070.10">
    <property type="entry name" value="Rhodopsin 7-helix transmembrane proteins"/>
    <property type="match status" value="1"/>
</dbReference>
<evidence type="ECO:0000256" key="2">
    <source>
        <dbReference type="ARBA" id="ARBA00022692"/>
    </source>
</evidence>
<keyword evidence="3 7" id="KW-1133">Transmembrane helix</keyword>
<feature type="compositionally biased region" description="Basic and acidic residues" evidence="6">
    <location>
        <begin position="442"/>
        <end position="458"/>
    </location>
</feature>
<dbReference type="InterPro" id="IPR057244">
    <property type="entry name" value="GAIN_B"/>
</dbReference>
<proteinExistence type="predicted"/>
<keyword evidence="11" id="KW-1185">Reference proteome</keyword>
<dbReference type="EnsemblMetazoa" id="XM_030981392">
    <property type="protein sequence ID" value="XP_030837252"/>
    <property type="gene ID" value="LOC100890574"/>
</dbReference>
<dbReference type="GeneID" id="100890574"/>
<evidence type="ECO:0000256" key="7">
    <source>
        <dbReference type="SAM" id="Phobius"/>
    </source>
</evidence>
<feature type="transmembrane region" description="Helical" evidence="7">
    <location>
        <begin position="283"/>
        <end position="304"/>
    </location>
</feature>
<dbReference type="Pfam" id="PF01825">
    <property type="entry name" value="GPS"/>
    <property type="match status" value="1"/>
</dbReference>
<keyword evidence="5" id="KW-1015">Disulfide bond</keyword>
<dbReference type="PANTHER" id="PTHR12011">
    <property type="entry name" value="ADHESION G-PROTEIN COUPLED RECEPTOR"/>
    <property type="match status" value="1"/>
</dbReference>
<sequence length="458" mass="51247">MCDLPRQCSMKSKHRQLTLCESEFDGYHVKVAIEAFQDPKEDCDTSPSKPSNNSGSTPENAAAGSSLSLNSVVNVTVYCYNGAPLYLREGEYVDVIFPVKIDFDNEIPVCTSMKQDENGWDWTTEGCKAVYSNYTHVTCRCDHLSTIALQRGPKSFKVDGINAVILLILEKTLGFISVIGVLVMLVVFVTLGVKGSQLTKIQLNIAVSSLAGNATFLFGMKATGNLLVCAIIAAGLQYLYTVYALWLVVQTAVLLNTCYLHGKPRESNLGPLKVPEKSITEPIRLTRVFLLVWAGPLLLIGLLYKEIPYGFGTPDSCWLVETENVYIIFISLITLALVINFGLAICTVVYLIKMDDHYTEDIDGYVEWAKKLRKRISLCLSSSLILSFVLVMAWFWHALLVFRSIIAFDYLFIIFNMIQGILVFIFYCPMNPEVHAAISRTRNPDEDEKKNEEDDQKN</sequence>
<dbReference type="PANTHER" id="PTHR12011:SF471">
    <property type="entry name" value="G-PROTEIN COUPLED RECEPTORS FAMILY 2 PROFILE 2 DOMAIN-CONTAINING PROTEIN"/>
    <property type="match status" value="1"/>
</dbReference>
<feature type="compositionally biased region" description="Polar residues" evidence="6">
    <location>
        <begin position="45"/>
        <end position="59"/>
    </location>
</feature>
<evidence type="ECO:0000256" key="3">
    <source>
        <dbReference type="ARBA" id="ARBA00022989"/>
    </source>
</evidence>
<dbReference type="SMART" id="SM00303">
    <property type="entry name" value="GPS"/>
    <property type="match status" value="1"/>
</dbReference>
<dbReference type="Gene3D" id="2.60.220.50">
    <property type="match status" value="1"/>
</dbReference>
<evidence type="ECO:0000256" key="1">
    <source>
        <dbReference type="ARBA" id="ARBA00004141"/>
    </source>
</evidence>
<protein>
    <submittedName>
        <fullName evidence="10">Uncharacterized protein</fullName>
    </submittedName>
</protein>
<reference evidence="11" key="1">
    <citation type="submission" date="2015-02" db="EMBL/GenBank/DDBJ databases">
        <title>Genome sequencing for Strongylocentrotus purpuratus.</title>
        <authorList>
            <person name="Murali S."/>
            <person name="Liu Y."/>
            <person name="Vee V."/>
            <person name="English A."/>
            <person name="Wang M."/>
            <person name="Skinner E."/>
            <person name="Han Y."/>
            <person name="Muzny D.M."/>
            <person name="Worley K.C."/>
            <person name="Gibbs R.A."/>
        </authorList>
    </citation>
    <scope>NUCLEOTIDE SEQUENCE</scope>
</reference>
<dbReference type="GO" id="GO:0004930">
    <property type="term" value="F:G protein-coupled receptor activity"/>
    <property type="evidence" value="ECO:0000318"/>
    <property type="project" value="GO_Central"/>
</dbReference>
<feature type="transmembrane region" description="Helical" evidence="7">
    <location>
        <begin position="405"/>
        <end position="427"/>
    </location>
</feature>
<dbReference type="PROSITE" id="PS50221">
    <property type="entry name" value="GAIN_B"/>
    <property type="match status" value="1"/>
</dbReference>
<feature type="transmembrane region" description="Helical" evidence="7">
    <location>
        <begin position="378"/>
        <end position="399"/>
    </location>
</feature>
<accession>A0A7M7NJK8</accession>
<dbReference type="Proteomes" id="UP000007110">
    <property type="component" value="Unassembled WGS sequence"/>
</dbReference>
<name>A0A7M7NJK8_STRPU</name>
<feature type="domain" description="GAIN-B" evidence="8">
    <location>
        <begin position="6"/>
        <end position="157"/>
    </location>
</feature>
<evidence type="ECO:0000256" key="6">
    <source>
        <dbReference type="SAM" id="MobiDB-lite"/>
    </source>
</evidence>
<dbReference type="OrthoDB" id="10040049at2759"/>
<dbReference type="RefSeq" id="XP_030837252.1">
    <property type="nucleotide sequence ID" value="XM_030981392.1"/>
</dbReference>
<dbReference type="InterPro" id="IPR000203">
    <property type="entry name" value="GPS"/>
</dbReference>
<dbReference type="AlphaFoldDB" id="A0A7M7NJK8"/>
<dbReference type="OMA" id="WFWHALL"/>
<dbReference type="KEGG" id="spu:100890574"/>
<evidence type="ECO:0000313" key="10">
    <source>
        <dbReference type="EnsemblMetazoa" id="XP_030837252"/>
    </source>
</evidence>